<dbReference type="CDD" id="cd01131">
    <property type="entry name" value="PilT"/>
    <property type="match status" value="1"/>
</dbReference>
<sequence length="389" mass="42878">MDASVEAQPTAPASGDSTIITESPTQVMNNLLAFVSRTKSSDLHIKTGYSPTVRIGGHLRKVQMPPIPDSAFVNAMVLPLAPEGRLSEFDKNGSLDFSTQIASGDRFRINIFKSQGDTHVAMRRVQSEISDFNKLNLPDVYREVISHVNEGLILVCGVTGSGKSSTMAAMVDYINHTRGLHIVTIEDPIEFHFEGDKSIISQREVGSDVRNFSDALRVVVRQDPDMILIGEMRDRETVLAAIQAAETGHLVLGSLHCADVPLSFARILEFFDRSEHAFVRSSLANSLRAIMCQRLLPGIEDGSRFPATEVLLNNSVVQRKIMEEEDEDLHAVLHGYRDSGMRDFSYSLFELVEQDKINRKVALESAPNRDAFMSLLKGIDAAASGIIAH</sequence>
<dbReference type="EMBL" id="SJPO01000011">
    <property type="protein sequence ID" value="TWT72674.1"/>
    <property type="molecule type" value="Genomic_DNA"/>
</dbReference>
<keyword evidence="5" id="KW-1185">Reference proteome</keyword>
<dbReference type="Gene3D" id="3.30.450.90">
    <property type="match status" value="1"/>
</dbReference>
<dbReference type="PANTHER" id="PTHR30486">
    <property type="entry name" value="TWITCHING MOTILITY PROTEIN PILT"/>
    <property type="match status" value="1"/>
</dbReference>
<dbReference type="SUPFAM" id="SSF52540">
    <property type="entry name" value="P-loop containing nucleoside triphosphate hydrolases"/>
    <property type="match status" value="1"/>
</dbReference>
<protein>
    <submittedName>
        <fullName evidence="4">Twitching mobility protein</fullName>
    </submittedName>
</protein>
<gene>
    <name evidence="4" type="primary">pilT_3</name>
    <name evidence="4" type="ORF">Pla123a_39700</name>
</gene>
<dbReference type="Pfam" id="PF00437">
    <property type="entry name" value="T2SSE"/>
    <property type="match status" value="1"/>
</dbReference>
<comment type="similarity">
    <text evidence="1">Belongs to the GSP E family.</text>
</comment>
<name>A0A5C5YC44_9BACT</name>
<evidence type="ECO:0000256" key="1">
    <source>
        <dbReference type="ARBA" id="ARBA00006611"/>
    </source>
</evidence>
<dbReference type="InterPro" id="IPR006321">
    <property type="entry name" value="PilT/PilU"/>
</dbReference>
<evidence type="ECO:0000259" key="3">
    <source>
        <dbReference type="PROSITE" id="PS00662"/>
    </source>
</evidence>
<dbReference type="PANTHER" id="PTHR30486:SF16">
    <property type="entry name" value="TWITCHING MOTILITY PROTEIN PILT"/>
    <property type="match status" value="1"/>
</dbReference>
<dbReference type="Gene3D" id="3.40.50.300">
    <property type="entry name" value="P-loop containing nucleotide triphosphate hydrolases"/>
    <property type="match status" value="1"/>
</dbReference>
<dbReference type="InterPro" id="IPR050921">
    <property type="entry name" value="T4SS_GSP_E_ATPase"/>
</dbReference>
<feature type="region of interest" description="Disordered" evidence="2">
    <location>
        <begin position="1"/>
        <end position="22"/>
    </location>
</feature>
<dbReference type="InterPro" id="IPR027417">
    <property type="entry name" value="P-loop_NTPase"/>
</dbReference>
<reference evidence="4 5" key="1">
    <citation type="submission" date="2019-02" db="EMBL/GenBank/DDBJ databases">
        <title>Deep-cultivation of Planctomycetes and their phenomic and genomic characterization uncovers novel biology.</title>
        <authorList>
            <person name="Wiegand S."/>
            <person name="Jogler M."/>
            <person name="Boedeker C."/>
            <person name="Pinto D."/>
            <person name="Vollmers J."/>
            <person name="Rivas-Marin E."/>
            <person name="Kohn T."/>
            <person name="Peeters S.H."/>
            <person name="Heuer A."/>
            <person name="Rast P."/>
            <person name="Oberbeckmann S."/>
            <person name="Bunk B."/>
            <person name="Jeske O."/>
            <person name="Meyerdierks A."/>
            <person name="Storesund J.E."/>
            <person name="Kallscheuer N."/>
            <person name="Luecker S."/>
            <person name="Lage O.M."/>
            <person name="Pohl T."/>
            <person name="Merkel B.J."/>
            <person name="Hornburger P."/>
            <person name="Mueller R.-W."/>
            <person name="Bruemmer F."/>
            <person name="Labrenz M."/>
            <person name="Spormann A.M."/>
            <person name="Op Den Camp H."/>
            <person name="Overmann J."/>
            <person name="Amann R."/>
            <person name="Jetten M.S.M."/>
            <person name="Mascher T."/>
            <person name="Medema M.H."/>
            <person name="Devos D.P."/>
            <person name="Kaster A.-K."/>
            <person name="Ovreas L."/>
            <person name="Rohde M."/>
            <person name="Galperin M.Y."/>
            <person name="Jogler C."/>
        </authorList>
    </citation>
    <scope>NUCLEOTIDE SEQUENCE [LARGE SCALE GENOMIC DNA]</scope>
    <source>
        <strain evidence="4 5">Pla123a</strain>
    </source>
</reference>
<comment type="caution">
    <text evidence="4">The sequence shown here is derived from an EMBL/GenBank/DDBJ whole genome shotgun (WGS) entry which is preliminary data.</text>
</comment>
<dbReference type="Proteomes" id="UP000318478">
    <property type="component" value="Unassembled WGS sequence"/>
</dbReference>
<dbReference type="AlphaFoldDB" id="A0A5C5YC44"/>
<accession>A0A5C5YC44</accession>
<evidence type="ECO:0000313" key="4">
    <source>
        <dbReference type="EMBL" id="TWT72674.1"/>
    </source>
</evidence>
<organism evidence="4 5">
    <name type="scientific">Posidoniimonas polymericola</name>
    <dbReference type="NCBI Taxonomy" id="2528002"/>
    <lineage>
        <taxon>Bacteria</taxon>
        <taxon>Pseudomonadati</taxon>
        <taxon>Planctomycetota</taxon>
        <taxon>Planctomycetia</taxon>
        <taxon>Pirellulales</taxon>
        <taxon>Lacipirellulaceae</taxon>
        <taxon>Posidoniimonas</taxon>
    </lineage>
</organism>
<evidence type="ECO:0000313" key="5">
    <source>
        <dbReference type="Proteomes" id="UP000318478"/>
    </source>
</evidence>
<dbReference type="GO" id="GO:0005524">
    <property type="term" value="F:ATP binding"/>
    <property type="evidence" value="ECO:0007669"/>
    <property type="project" value="InterPro"/>
</dbReference>
<dbReference type="NCBIfam" id="TIGR01420">
    <property type="entry name" value="pilT_fam"/>
    <property type="match status" value="1"/>
</dbReference>
<dbReference type="PROSITE" id="PS00662">
    <property type="entry name" value="T2SP_E"/>
    <property type="match status" value="1"/>
</dbReference>
<proteinExistence type="inferred from homology"/>
<feature type="domain" description="Bacterial type II secretion system protein E" evidence="3">
    <location>
        <begin position="220"/>
        <end position="234"/>
    </location>
</feature>
<dbReference type="GO" id="GO:0016887">
    <property type="term" value="F:ATP hydrolysis activity"/>
    <property type="evidence" value="ECO:0007669"/>
    <property type="project" value="InterPro"/>
</dbReference>
<dbReference type="OrthoDB" id="9810761at2"/>
<dbReference type="InterPro" id="IPR001482">
    <property type="entry name" value="T2SS/T4SS_dom"/>
</dbReference>
<evidence type="ECO:0000256" key="2">
    <source>
        <dbReference type="SAM" id="MobiDB-lite"/>
    </source>
</evidence>